<evidence type="ECO:0000256" key="1">
    <source>
        <dbReference type="SAM" id="MobiDB-lite"/>
    </source>
</evidence>
<sequence length="414" mass="44276">MNLDSNKASLGAPRHPVTVNRRKARAPKRAASGDDAELLDRHRQEVLHEQPRPQPQQKLFQGRAPQSLAGMRRLKNAPPPPQVLEGKRKRHASTWLMEFVKDLPQSPVKDDDHTQKKVLEEDRSPSPAQLVEGARSLGPPNAEFLGLGPVPKKRRSAGAGPSIPTAEKPEDSGVKAWQGDQVPAVPGDEKDMDAFTAVRRALQLQQGSPQILVNAHHLQQLLDTLKAFQALLGCQGLAAQQGKLQPAVIDAANIRLSAQHASPTTLSHATPQGAKPLDAKPAQHVLSGSSLKQLIKPSSTSPASLPVRSAHQMTKAPNASLPPILEQLKSLTSFKRLDGQHLSSAAFQGISVPVQQSLPASSGAERRVQAPRSVGQVDKHPGSRVPEDLGHSPSCRAVTRSARSPAEGGSLIAN</sequence>
<accession>A0ABP1GF51</accession>
<organism evidence="2 3">
    <name type="scientific">Coccomyxa viridis</name>
    <dbReference type="NCBI Taxonomy" id="1274662"/>
    <lineage>
        <taxon>Eukaryota</taxon>
        <taxon>Viridiplantae</taxon>
        <taxon>Chlorophyta</taxon>
        <taxon>core chlorophytes</taxon>
        <taxon>Trebouxiophyceae</taxon>
        <taxon>Trebouxiophyceae incertae sedis</taxon>
        <taxon>Coccomyxaceae</taxon>
        <taxon>Coccomyxa</taxon>
    </lineage>
</organism>
<feature type="compositionally biased region" description="Polar residues" evidence="1">
    <location>
        <begin position="290"/>
        <end position="303"/>
    </location>
</feature>
<feature type="region of interest" description="Disordered" evidence="1">
    <location>
        <begin position="102"/>
        <end position="174"/>
    </location>
</feature>
<name>A0ABP1GF51_9CHLO</name>
<feature type="region of interest" description="Disordered" evidence="1">
    <location>
        <begin position="290"/>
        <end position="320"/>
    </location>
</feature>
<dbReference type="Proteomes" id="UP001497392">
    <property type="component" value="Unassembled WGS sequence"/>
</dbReference>
<evidence type="ECO:0000313" key="3">
    <source>
        <dbReference type="Proteomes" id="UP001497392"/>
    </source>
</evidence>
<feature type="compositionally biased region" description="Basic and acidic residues" evidence="1">
    <location>
        <begin position="377"/>
        <end position="390"/>
    </location>
</feature>
<dbReference type="EMBL" id="CAXHTA020000021">
    <property type="protein sequence ID" value="CAL5229935.1"/>
    <property type="molecule type" value="Genomic_DNA"/>
</dbReference>
<feature type="compositionally biased region" description="Basic and acidic residues" evidence="1">
    <location>
        <begin position="108"/>
        <end position="124"/>
    </location>
</feature>
<feature type="region of interest" description="Disordered" evidence="1">
    <location>
        <begin position="1"/>
        <end position="89"/>
    </location>
</feature>
<gene>
    <name evidence="2" type="primary">g13361</name>
    <name evidence="2" type="ORF">VP750_LOCUS11841</name>
</gene>
<evidence type="ECO:0000313" key="2">
    <source>
        <dbReference type="EMBL" id="CAL5229935.1"/>
    </source>
</evidence>
<feature type="region of interest" description="Disordered" evidence="1">
    <location>
        <begin position="358"/>
        <end position="414"/>
    </location>
</feature>
<comment type="caution">
    <text evidence="2">The sequence shown here is derived from an EMBL/GenBank/DDBJ whole genome shotgun (WGS) entry which is preliminary data.</text>
</comment>
<keyword evidence="3" id="KW-1185">Reference proteome</keyword>
<proteinExistence type="predicted"/>
<feature type="compositionally biased region" description="Basic and acidic residues" evidence="1">
    <location>
        <begin position="38"/>
        <end position="51"/>
    </location>
</feature>
<protein>
    <submittedName>
        <fullName evidence="2">G13361 protein</fullName>
    </submittedName>
</protein>
<reference evidence="2 3" key="1">
    <citation type="submission" date="2024-06" db="EMBL/GenBank/DDBJ databases">
        <authorList>
            <person name="Kraege A."/>
            <person name="Thomma B."/>
        </authorList>
    </citation>
    <scope>NUCLEOTIDE SEQUENCE [LARGE SCALE GENOMIC DNA]</scope>
</reference>